<accession>A0A8T3VS41</accession>
<evidence type="ECO:0000313" key="2">
    <source>
        <dbReference type="EMBL" id="MBE6510439.1"/>
    </source>
</evidence>
<sequence>MNQDLVDEINYLIDLLTKSGFFSTEEVLEIVEEQFIEYDLDFSRFNISLNNFNNKNFSNLEKTFNLLAEKSIIGVHNCGYDFEEGVDDIYELYVHLINNKYSVRGFCFYTFEDVENAIENNVLKITFGDFQRNKDEALEIGKAVYQELSAVGFDLKWKESVNDSIEIMNFDWDKKFDESKEYEIEGAYALYTGVIDEK</sequence>
<gene>
    <name evidence="2" type="ORF">E7Z74_04125</name>
</gene>
<comment type="caution">
    <text evidence="2">The sequence shown here is derived from an EMBL/GenBank/DDBJ whole genome shotgun (WGS) entry which is preliminary data.</text>
</comment>
<dbReference type="Pfam" id="PF21831">
    <property type="entry name" value="DUF6891"/>
    <property type="match status" value="1"/>
</dbReference>
<name>A0A8T3VS41_9EURY</name>
<proteinExistence type="predicted"/>
<protein>
    <recommendedName>
        <fullName evidence="1">DUF6891 domain-containing protein</fullName>
    </recommendedName>
</protein>
<reference evidence="2" key="1">
    <citation type="submission" date="2019-04" db="EMBL/GenBank/DDBJ databases">
        <title>Evolution of Biomass-Degrading Anaerobic Consortia Revealed by Metagenomics.</title>
        <authorList>
            <person name="Peng X."/>
        </authorList>
    </citation>
    <scope>NUCLEOTIDE SEQUENCE</scope>
    <source>
        <strain evidence="2">SIG13</strain>
    </source>
</reference>
<dbReference type="EMBL" id="SUTF01000004">
    <property type="protein sequence ID" value="MBE6510439.1"/>
    <property type="molecule type" value="Genomic_DNA"/>
</dbReference>
<evidence type="ECO:0000313" key="3">
    <source>
        <dbReference type="Proteomes" id="UP000713479"/>
    </source>
</evidence>
<dbReference type="Proteomes" id="UP000713479">
    <property type="component" value="Unassembled WGS sequence"/>
</dbReference>
<dbReference type="AlphaFoldDB" id="A0A8T3VS41"/>
<organism evidence="2 3">
    <name type="scientific">Methanobrevibacter millerae</name>
    <dbReference type="NCBI Taxonomy" id="230361"/>
    <lineage>
        <taxon>Archaea</taxon>
        <taxon>Methanobacteriati</taxon>
        <taxon>Methanobacteriota</taxon>
        <taxon>Methanomada group</taxon>
        <taxon>Methanobacteria</taxon>
        <taxon>Methanobacteriales</taxon>
        <taxon>Methanobacteriaceae</taxon>
        <taxon>Methanobrevibacter</taxon>
    </lineage>
</organism>
<dbReference type="InterPro" id="IPR054186">
    <property type="entry name" value="DUF6891"/>
</dbReference>
<evidence type="ECO:0000259" key="1">
    <source>
        <dbReference type="Pfam" id="PF21831"/>
    </source>
</evidence>
<feature type="domain" description="DUF6891" evidence="1">
    <location>
        <begin position="58"/>
        <end position="175"/>
    </location>
</feature>